<dbReference type="Proteomes" id="UP001595539">
    <property type="component" value="Unassembled WGS sequence"/>
</dbReference>
<protein>
    <submittedName>
        <fullName evidence="3">Sulfatase</fullName>
    </submittedName>
</protein>
<feature type="transmembrane region" description="Helical" evidence="2">
    <location>
        <begin position="146"/>
        <end position="164"/>
    </location>
</feature>
<keyword evidence="4" id="KW-1185">Reference proteome</keyword>
<sequence length="576" mass="60462">MRAPVRPGLPGAILAIHAVLALPTAPGRFGGAWLAVDADLPVLVLALAWLGFAGMGLAGRIAATGALWLLAVQKLADLGMGHVLGRPFAPAADLPLIGSGFEVLAGAFGTPAAVAAAAGAVGLAGGLALALWRACGILARLRPRQAVAPAGALAVLAVLALVLGDHRPSNGAYALGKIAEARQMRADLGKLRRAGARDPFQGAPGLLEAINRDVIVIFVESYGRTSFDTPFYAARHLETLRQAQARLGAAGLAMRSGFVAAPTQGGQSWLSHATFASGLWIDNQTRYRAILASGRAGLFHHARRAGFRTAAVMPAITRPWPEARTLGFDRILAADDLGYRGKPFNWVTMPDQFTLAATDRLLRRQPDRPRLFAQVALISSHAPWVPVPRLLDWDRLGDGRVFDAMAAAGDPPEVVWRDPARVRRQYRDALDYSLATVMDYALRHAADPPLLIVLGDHQAAPAIALDNRPETVLHLIGPPSLVDRAAAWGLTCGLIPPGTGKAPPMDRLRDLILGGFGTGGGPGAAALPGHPADDPAPFASTNGRAPGSIGNRPDQARERPAPPPTGGGRACEARRR</sequence>
<dbReference type="SUPFAM" id="SSF53649">
    <property type="entry name" value="Alkaline phosphatase-like"/>
    <property type="match status" value="1"/>
</dbReference>
<feature type="region of interest" description="Disordered" evidence="1">
    <location>
        <begin position="522"/>
        <end position="576"/>
    </location>
</feature>
<reference evidence="4" key="1">
    <citation type="journal article" date="2019" name="Int. J. Syst. Evol. Microbiol.">
        <title>The Global Catalogue of Microorganisms (GCM) 10K type strain sequencing project: providing services to taxonomists for standard genome sequencing and annotation.</title>
        <authorList>
            <consortium name="The Broad Institute Genomics Platform"/>
            <consortium name="The Broad Institute Genome Sequencing Center for Infectious Disease"/>
            <person name="Wu L."/>
            <person name="Ma J."/>
        </authorList>
    </citation>
    <scope>NUCLEOTIDE SEQUENCE [LARGE SCALE GENOMIC DNA]</scope>
    <source>
        <strain evidence="4">KCTC 42473</strain>
    </source>
</reference>
<feature type="transmembrane region" description="Helical" evidence="2">
    <location>
        <begin position="45"/>
        <end position="70"/>
    </location>
</feature>
<keyword evidence="2" id="KW-0812">Transmembrane</keyword>
<dbReference type="InterPro" id="IPR017850">
    <property type="entry name" value="Alkaline_phosphatase_core_sf"/>
</dbReference>
<evidence type="ECO:0000313" key="4">
    <source>
        <dbReference type="Proteomes" id="UP001595539"/>
    </source>
</evidence>
<accession>A0ABV7U0R1</accession>
<keyword evidence="2" id="KW-0472">Membrane</keyword>
<dbReference type="RefSeq" id="WP_377759634.1">
    <property type="nucleotide sequence ID" value="NZ_JBHRXY010000002.1"/>
</dbReference>
<organism evidence="3 4">
    <name type="scientific">Paracoccus angustae</name>
    <dbReference type="NCBI Taxonomy" id="1671480"/>
    <lineage>
        <taxon>Bacteria</taxon>
        <taxon>Pseudomonadati</taxon>
        <taxon>Pseudomonadota</taxon>
        <taxon>Alphaproteobacteria</taxon>
        <taxon>Rhodobacterales</taxon>
        <taxon>Paracoccaceae</taxon>
        <taxon>Paracoccus</taxon>
    </lineage>
</organism>
<dbReference type="Gene3D" id="3.40.720.10">
    <property type="entry name" value="Alkaline Phosphatase, subunit A"/>
    <property type="match status" value="1"/>
</dbReference>
<proteinExistence type="predicted"/>
<feature type="transmembrane region" description="Helical" evidence="2">
    <location>
        <begin position="114"/>
        <end position="134"/>
    </location>
</feature>
<evidence type="ECO:0000313" key="3">
    <source>
        <dbReference type="EMBL" id="MFC3628666.1"/>
    </source>
</evidence>
<evidence type="ECO:0000256" key="2">
    <source>
        <dbReference type="SAM" id="Phobius"/>
    </source>
</evidence>
<comment type="caution">
    <text evidence="3">The sequence shown here is derived from an EMBL/GenBank/DDBJ whole genome shotgun (WGS) entry which is preliminary data.</text>
</comment>
<keyword evidence="2" id="KW-1133">Transmembrane helix</keyword>
<name>A0ABV7U0R1_9RHOB</name>
<gene>
    <name evidence="3" type="ORF">ACFOM8_04330</name>
</gene>
<dbReference type="EMBL" id="JBHRXY010000002">
    <property type="protein sequence ID" value="MFC3628666.1"/>
    <property type="molecule type" value="Genomic_DNA"/>
</dbReference>
<evidence type="ECO:0000256" key="1">
    <source>
        <dbReference type="SAM" id="MobiDB-lite"/>
    </source>
</evidence>